<dbReference type="PANTHER" id="PTHR13501">
    <property type="entry name" value="CHLOROPLAST 50S RIBOSOMAL PROTEIN L22-RELATED"/>
    <property type="match status" value="1"/>
</dbReference>
<comment type="caution">
    <text evidence="5">The sequence shown here is derived from an EMBL/GenBank/DDBJ whole genome shotgun (WGS) entry which is preliminary data.</text>
</comment>
<dbReference type="Gene3D" id="3.90.470.10">
    <property type="entry name" value="Ribosomal protein L22/L17"/>
    <property type="match status" value="1"/>
</dbReference>
<protein>
    <recommendedName>
        <fullName evidence="7">50S ribosomal protein L22, chloroplastic</fullName>
    </recommendedName>
</protein>
<keyword evidence="3 4" id="KW-0687">Ribonucleoprotein</keyword>
<evidence type="ECO:0000313" key="6">
    <source>
        <dbReference type="Proteomes" id="UP001489004"/>
    </source>
</evidence>
<dbReference type="InterPro" id="IPR036394">
    <property type="entry name" value="Ribosomal_uL22_sf"/>
</dbReference>
<dbReference type="AlphaFoldDB" id="A0AAW1PM92"/>
<dbReference type="Proteomes" id="UP001489004">
    <property type="component" value="Unassembled WGS sequence"/>
</dbReference>
<evidence type="ECO:0000256" key="4">
    <source>
        <dbReference type="RuleBase" id="RU004005"/>
    </source>
</evidence>
<evidence type="ECO:0000313" key="5">
    <source>
        <dbReference type="EMBL" id="KAK9809209.1"/>
    </source>
</evidence>
<proteinExistence type="inferred from homology"/>
<dbReference type="GO" id="GO:0003735">
    <property type="term" value="F:structural constituent of ribosome"/>
    <property type="evidence" value="ECO:0007669"/>
    <property type="project" value="InterPro"/>
</dbReference>
<evidence type="ECO:0000256" key="1">
    <source>
        <dbReference type="ARBA" id="ARBA00009451"/>
    </source>
</evidence>
<organism evidence="5 6">
    <name type="scientific">[Myrmecia] bisecta</name>
    <dbReference type="NCBI Taxonomy" id="41462"/>
    <lineage>
        <taxon>Eukaryota</taxon>
        <taxon>Viridiplantae</taxon>
        <taxon>Chlorophyta</taxon>
        <taxon>core chlorophytes</taxon>
        <taxon>Trebouxiophyceae</taxon>
        <taxon>Trebouxiales</taxon>
        <taxon>Trebouxiaceae</taxon>
        <taxon>Myrmecia</taxon>
    </lineage>
</organism>
<dbReference type="GO" id="GO:0006412">
    <property type="term" value="P:translation"/>
    <property type="evidence" value="ECO:0007669"/>
    <property type="project" value="InterPro"/>
</dbReference>
<dbReference type="GO" id="GO:0005762">
    <property type="term" value="C:mitochondrial large ribosomal subunit"/>
    <property type="evidence" value="ECO:0007669"/>
    <property type="project" value="TreeGrafter"/>
</dbReference>
<evidence type="ECO:0000256" key="2">
    <source>
        <dbReference type="ARBA" id="ARBA00022980"/>
    </source>
</evidence>
<dbReference type="CDD" id="cd00336">
    <property type="entry name" value="Ribosomal_L22"/>
    <property type="match status" value="1"/>
</dbReference>
<gene>
    <name evidence="5" type="ORF">WJX72_011485</name>
</gene>
<name>A0AAW1PM92_9CHLO</name>
<comment type="similarity">
    <text evidence="1 4">Belongs to the universal ribosomal protein uL22 family.</text>
</comment>
<accession>A0AAW1PM92</accession>
<keyword evidence="2 4" id="KW-0689">Ribosomal protein</keyword>
<evidence type="ECO:0008006" key="7">
    <source>
        <dbReference type="Google" id="ProtNLM"/>
    </source>
</evidence>
<dbReference type="InterPro" id="IPR001063">
    <property type="entry name" value="Ribosomal_uL22"/>
</dbReference>
<sequence>MRRQLAQLLQQLCHLPARSGGTSQVETPLRSLWQTKSTSAGWPHVRQPAVNLQGCTWQHGQSMQGFSSARQLLAAISPKKLNYAATLLRKLHIDDALLQCLASPKKSLRMCHKVLLSAKANAVNNHGLDASRLGIEKAFVGRGTHLKRIAIHGRGRSGLRMKYRSHLTIVLKEGLVKRFKKDAQGRRREQEVKPVMKIVRPLLERPRRSYGRDVQSAAA</sequence>
<keyword evidence="6" id="KW-1185">Reference proteome</keyword>
<reference evidence="5 6" key="1">
    <citation type="journal article" date="2024" name="Nat. Commun.">
        <title>Phylogenomics reveals the evolutionary origins of lichenization in chlorophyte algae.</title>
        <authorList>
            <person name="Puginier C."/>
            <person name="Libourel C."/>
            <person name="Otte J."/>
            <person name="Skaloud P."/>
            <person name="Haon M."/>
            <person name="Grisel S."/>
            <person name="Petersen M."/>
            <person name="Berrin J.G."/>
            <person name="Delaux P.M."/>
            <person name="Dal Grande F."/>
            <person name="Keller J."/>
        </authorList>
    </citation>
    <scope>NUCLEOTIDE SEQUENCE [LARGE SCALE GENOMIC DNA]</scope>
    <source>
        <strain evidence="5 6">SAG 2043</strain>
    </source>
</reference>
<dbReference type="InterPro" id="IPR047867">
    <property type="entry name" value="Ribosomal_uL22_bac/org-type"/>
</dbReference>
<dbReference type="PANTHER" id="PTHR13501:SF8">
    <property type="entry name" value="LARGE RIBOSOMAL SUBUNIT PROTEIN UL22M"/>
    <property type="match status" value="1"/>
</dbReference>
<dbReference type="SUPFAM" id="SSF54843">
    <property type="entry name" value="Ribosomal protein L22"/>
    <property type="match status" value="1"/>
</dbReference>
<dbReference type="InterPro" id="IPR018260">
    <property type="entry name" value="Ribosomal_uL22_CS"/>
</dbReference>
<dbReference type="PROSITE" id="PS00464">
    <property type="entry name" value="RIBOSOMAL_L22"/>
    <property type="match status" value="1"/>
</dbReference>
<dbReference type="EMBL" id="JALJOR010000011">
    <property type="protein sequence ID" value="KAK9809209.1"/>
    <property type="molecule type" value="Genomic_DNA"/>
</dbReference>
<dbReference type="Pfam" id="PF00237">
    <property type="entry name" value="Ribosomal_L22"/>
    <property type="match status" value="1"/>
</dbReference>
<evidence type="ECO:0000256" key="3">
    <source>
        <dbReference type="ARBA" id="ARBA00023274"/>
    </source>
</evidence>